<sequence>MPIATRYPGVYIDEDASPAISVNALPTAVPLFAMSYTNTSTTPVKFNSYLDVLQYYKASDLDTIAVRGLRAYFECGGGPCWAVDWDVLAKAADELGDAITLIVQNTFDDVAPNPSDTRHFFLLDGPTTEITDGTANSAYTANPYAAVYYPTIVVPWSQGYVPASAIMAGLYCKNDSTRGVWNAPANMLLPTGYQPSYPMTDSLQAQYNSRKAINMIRSFPNRGTVVWGARTLDNSDNWRYINVRRLFNSTERDISSAMRKMVFEPNNQPTWRKIYTAIDSYLYSLWQQGALVGVKPEDAYFVQIGEGVTMTADDIAQGKMIAKVGMAAVRPAEFIIIEFTQDMQSVTA</sequence>
<dbReference type="Gene3D" id="3.40.50.11780">
    <property type="match status" value="1"/>
</dbReference>
<dbReference type="AlphaFoldDB" id="A0A494Y3J1"/>
<evidence type="ECO:0000256" key="1">
    <source>
        <dbReference type="ARBA" id="ARBA00008005"/>
    </source>
</evidence>
<dbReference type="PANTHER" id="PTHR35861">
    <property type="match status" value="1"/>
</dbReference>
<dbReference type="Pfam" id="PF17482">
    <property type="entry name" value="Phage_sheath_1C"/>
    <property type="match status" value="1"/>
</dbReference>
<gene>
    <name evidence="3" type="ORF">D7S86_10920</name>
</gene>
<dbReference type="PANTHER" id="PTHR35861:SF1">
    <property type="entry name" value="PHAGE TAIL SHEATH PROTEIN"/>
    <property type="match status" value="1"/>
</dbReference>
<keyword evidence="4" id="KW-1185">Reference proteome</keyword>
<evidence type="ECO:0000313" key="4">
    <source>
        <dbReference type="Proteomes" id="UP000270342"/>
    </source>
</evidence>
<name>A0A494Y3J1_9BURK</name>
<dbReference type="Proteomes" id="UP000270342">
    <property type="component" value="Unassembled WGS sequence"/>
</dbReference>
<dbReference type="OrthoDB" id="9767864at2"/>
<reference evidence="3 4" key="1">
    <citation type="submission" date="2018-10" db="EMBL/GenBank/DDBJ databases">
        <title>Robbsia sp. DHC34, isolated from soil.</title>
        <authorList>
            <person name="Gao Z.-H."/>
            <person name="Qiu L.-H."/>
        </authorList>
    </citation>
    <scope>NUCLEOTIDE SEQUENCE [LARGE SCALE GENOMIC DNA]</scope>
    <source>
        <strain evidence="3 4">DHC34</strain>
    </source>
</reference>
<comment type="similarity">
    <text evidence="1">Belongs to the myoviridae tail sheath protein family.</text>
</comment>
<dbReference type="InterPro" id="IPR020287">
    <property type="entry name" value="Tail_sheath_C"/>
</dbReference>
<evidence type="ECO:0000259" key="2">
    <source>
        <dbReference type="Pfam" id="PF17482"/>
    </source>
</evidence>
<proteinExistence type="inferred from homology"/>
<evidence type="ECO:0000313" key="3">
    <source>
        <dbReference type="EMBL" id="RKP56023.1"/>
    </source>
</evidence>
<comment type="caution">
    <text evidence="3">The sequence shown here is derived from an EMBL/GenBank/DDBJ whole genome shotgun (WGS) entry which is preliminary data.</text>
</comment>
<feature type="domain" description="Tail sheath protein C-terminal" evidence="2">
    <location>
        <begin position="234"/>
        <end position="340"/>
    </location>
</feature>
<accession>A0A494Y3J1</accession>
<dbReference type="EMBL" id="RBZU01000004">
    <property type="protein sequence ID" value="RKP56023.1"/>
    <property type="molecule type" value="Genomic_DNA"/>
</dbReference>
<protein>
    <submittedName>
        <fullName evidence="3">Phage tail sheath family protein</fullName>
    </submittedName>
</protein>
<dbReference type="RefSeq" id="WP_121086895.1">
    <property type="nucleotide sequence ID" value="NZ_RBZU01000004.1"/>
</dbReference>
<organism evidence="3 4">
    <name type="scientific">Pararobbsia silviterrae</name>
    <dbReference type="NCBI Taxonomy" id="1792498"/>
    <lineage>
        <taxon>Bacteria</taxon>
        <taxon>Pseudomonadati</taxon>
        <taxon>Pseudomonadota</taxon>
        <taxon>Betaproteobacteria</taxon>
        <taxon>Burkholderiales</taxon>
        <taxon>Burkholderiaceae</taxon>
        <taxon>Pararobbsia</taxon>
    </lineage>
</organism>
<dbReference type="InterPro" id="IPR052042">
    <property type="entry name" value="Tail_sheath_structural"/>
</dbReference>